<dbReference type="Pfam" id="PF21089">
    <property type="entry name" value="PKS_DH_N"/>
    <property type="match status" value="3"/>
</dbReference>
<evidence type="ECO:0000313" key="14">
    <source>
        <dbReference type="Proteomes" id="UP000326354"/>
    </source>
</evidence>
<comment type="function">
    <text evidence="7">Involved in production of the polyketide antibiotic thailandamide.</text>
</comment>
<keyword evidence="14" id="KW-1185">Reference proteome</keyword>
<dbReference type="InterPro" id="IPR042104">
    <property type="entry name" value="PKS_dehydratase_sf"/>
</dbReference>
<dbReference type="CDD" id="cd00833">
    <property type="entry name" value="PKS"/>
    <property type="match status" value="3"/>
</dbReference>
<keyword evidence="9" id="KW-0175">Coiled coil</keyword>
<keyword evidence="4" id="KW-0521">NADP</keyword>
<dbReference type="PROSITE" id="PS00606">
    <property type="entry name" value="KS3_1"/>
    <property type="match status" value="1"/>
</dbReference>
<dbReference type="CDD" id="cd05195">
    <property type="entry name" value="enoyl_red"/>
    <property type="match status" value="3"/>
</dbReference>
<reference evidence="13 14" key="1">
    <citation type="submission" date="2019-08" db="EMBL/GenBank/DDBJ databases">
        <title>Complete genome sequence of Candidatus Uab amorphum.</title>
        <authorList>
            <person name="Shiratori T."/>
            <person name="Suzuki S."/>
            <person name="Kakizawa Y."/>
            <person name="Ishida K."/>
        </authorList>
    </citation>
    <scope>NUCLEOTIDE SEQUENCE [LARGE SCALE GENOMIC DNA]</scope>
    <source>
        <strain evidence="13 14">SRT547</strain>
    </source>
</reference>
<dbReference type="SUPFAM" id="SSF53901">
    <property type="entry name" value="Thiolase-like"/>
    <property type="match status" value="3"/>
</dbReference>
<dbReference type="InterPro" id="IPR018201">
    <property type="entry name" value="Ketoacyl_synth_AS"/>
</dbReference>
<dbReference type="SUPFAM" id="SSF47336">
    <property type="entry name" value="ACP-like"/>
    <property type="match status" value="3"/>
</dbReference>
<dbReference type="InterPro" id="IPR009081">
    <property type="entry name" value="PP-bd_ACP"/>
</dbReference>
<dbReference type="SMART" id="SM00825">
    <property type="entry name" value="PKS_KS"/>
    <property type="match status" value="3"/>
</dbReference>
<dbReference type="InterPro" id="IPR049551">
    <property type="entry name" value="PKS_DH_C"/>
</dbReference>
<dbReference type="SMART" id="SM00827">
    <property type="entry name" value="PKS_AT"/>
    <property type="match status" value="3"/>
</dbReference>
<feature type="domain" description="Ketosynthase family 3 (KS3)" evidence="11">
    <location>
        <begin position="13"/>
        <end position="438"/>
    </location>
</feature>
<dbReference type="PROSITE" id="PS50075">
    <property type="entry name" value="CARRIER"/>
    <property type="match status" value="3"/>
</dbReference>
<feature type="region of interest" description="N-terminal hotdog fold" evidence="8">
    <location>
        <begin position="2961"/>
        <end position="3079"/>
    </location>
</feature>
<keyword evidence="3" id="KW-0808">Transferase</keyword>
<dbReference type="SUPFAM" id="SSF52151">
    <property type="entry name" value="FabD/lysophospholipase-like"/>
    <property type="match status" value="3"/>
</dbReference>
<protein>
    <submittedName>
        <fullName evidence="13">Polyketide synthase</fullName>
    </submittedName>
</protein>
<feature type="region of interest" description="C-terminal hotdog fold" evidence="8">
    <location>
        <begin position="3088"/>
        <end position="3226"/>
    </location>
</feature>
<dbReference type="InterPro" id="IPR049552">
    <property type="entry name" value="PKS_DH_N"/>
</dbReference>
<dbReference type="Pfam" id="PF00698">
    <property type="entry name" value="Acyl_transf_1"/>
    <property type="match status" value="3"/>
</dbReference>
<dbReference type="Pfam" id="PF08240">
    <property type="entry name" value="ADH_N"/>
    <property type="match status" value="3"/>
</dbReference>
<sequence>MQGELKRVKNAQREPIAIVGLSCRLPGGNNSPQQLWNSLTNNQDAISEVPKDRWDIEEYFDEDPDAPGKMYTRYGGFMSDISGFDAEFFGIAPREAMHMDPQQRILLQVAWEALESAYCDMNALNNSNTGVFIGISSNEYAQTCLHPEEPERINAYLGTGNALSAAAGRLSYTFGLQGPSVSVDTACSSSLVSLHLACQSLRNGECSMAIAGGVNVMLSPMTTVTFSKARMMAADGRCKTFDARANGYVRGEGCGVIILKKYSDALADNDNILAVIKGSAINQDGRSGGFTAPNGLSQEKVIKKALRAAKVKPHMVEYIEAHGTGTSLGDPIEVHALGSVLQKGRENPFLMGSIKTNIGHLEAAAGIAGVIKVVLALHNEMLPASLHFQKPNPYITWDQVPGKVVTQNTTWPRGKKERIAGVSSFGFTGTNAHVVIGEAPQKKDGEALRENARQLLCVSAKNAQALQNSIRQLHDACNDATRIDSLCYYYNTRKAHLNYRVAVSGETSAELQKNLQKYLDKKSTIAKHKDSVWLFTGQGSQYFAMGKELYAKNETFRRHFDHCLQILRDVLDKPLEEIVWNSDTGEINETKYTQPALFAIEYSLAKTLLDEGVKPKAVLGHSVGEYVAACIADVFSVEDGLKLIAKRAQLMQQLPQNGAMLVAFTDKDNVEKIVLGQEDKVAIAAYNGPKNIVISGEKQAVAAIEKQLQEQEIRVEMLTVSHAFHSPLMEPMLEEFAACFSGVELKLPKINLISNLTAKPAGQEILSADYWCRHIRNAVRFSESIEYLVGNKHKLFVELGPAPILCGMARRCVSSRDIEFLPTLRKGREELTQWLDALGKLYTFGLNLNYKTVYPHQNYPKVTLPTYPFHQQKYWVEDPVYHKKHVHYRSGGHPFLQQQIFTANGQIIFESLLSTKEFSYLKDHEVFGAVIFPGTGYLEIACSAAKQIFGDVAVDVKDFSIYEPLLLNNEGLTLQVVVTPQDEESATFEIVSSTTDEQIYKAWKTHATGKIASGESPQVEKLEVEGRDIPREEYYKALSDIGLDYGENFQTIRKLQTTENHVFAQITAQENDAYHLHPAALDGCLQTLAALLQERDEVFVPIAVQKLSVVADIVGEIHCQLTLTGNTQREIVSADVTLWDQEDNLIAVLQKVQFKRSKRGSLKAGDLKVLDALYTSDWAIYTPKVSENKEQYWLIFGDNNLALPNKITVLFGEERKCEDGRYFIRRGEKEDIEWLWQQLEAQALNVVYCTSKFIHTTGDHTAWAQHLEKQVFDLLHIVQTAQQNKKVQRLFTVTQSAQQVEINDNINVLDAPLWGMIKTMAVELPEMHSTCIDIANSNDDLLSNVLQDDSEEQQFAIRDDKVYVARLNKYDKLYRDYLTIPQSEAYQLDIRNKGVIENLELIPQQRCEPQSGEVEVEVRASGLNFRDVMNALGLYPGDAGAMGSEFSGTVVRVHADVKDVKVGDEVFGIAAGSFNRYVVAQRPLIAHKPDNVNFAAAATIPVTFLTAYYGLKNLANAQSGQKILIHSAAGGVGQAAMRLAKSFGLEIFATAGSDRKRDLLRQQGAKYVFNSRTLDFAEEIHQAGHKMDIVLNSLAGEYIPKSMDLLKSQGYFVEIGKVEVWDEAQVKAHRNDVTYTAFDLAEVCREEPQTVQAMFRDILQLFAQEKIDELGYREFSLREAKMAFRYMAQAQHIGKVVLTQNPQWNISTEGTYVISGGFGGLGMKAAEWLISKGAQNIALLGASAIDDKRRESVSFLTAKASVSLHQVDVKDVSSLRDEMQKLPKPIKGVIHAAGVIRDGLILQQTPQNFRDVMDVKIHGAWNLWSTTHNEPLDFFVMYSSIAAVMGSPGQANYAAANAFLDAFAHKLSSAKNSLALYMPATSINWGPWAEVGMAARTAEKRKGSFGIEDLKPDTAMAIFENLITQPCPQVVAMSVSWPQIVKAQKRVSPFLQNVTRGIVQKKQARSSQLTTQLEKIPVSERRNYLLQFVSEQVSNIMGVDPESLQLQQPLQELGLDSLMAVELKNAVEQELDQELPTTLLFDYPNIEAITDYLVEDVFAWSEQQDVKVEIPVTKPSTDNEKIAVVGLSCRFPGAKDSESFWKMLVEGVDAISEVPQSRWDLEEYYDPDPDAPGKMYTKHGGFVDNVELFDAAFFGIAPREAESMDPQQRLFLEVSWEALENAGEMKAQLRNSRTGVFVGVSTRDYADLFTRSNDPSKIHAYLGTGNAFSAISGRLSYLLGLQGPSMSVDTACSSSLVATHLACQSLRSGESNLAVVGGVNLILSPSTTINFCKARMMADDGRCKTFDSKANGYVRGEGCGVVILKRLSDAMADNNNVLAVIHGSAVNQDGPSGGLTAPNGPSQEKVIREALHMANVAAKDIQYIEAHGTGTSLGDPIEMQALGKVLAKDREQPFCVGSLKTNIGHLEAAAGIAGLIKTVLSIHHRKIPAHLHFHEPSPYIPWKEIPGEVVTELRDWPQPQNRLAGISSFGFTGTNSHVILGDGVSQSSTQQQKTSPLLFTLSAHNETGLQALAARWHDSIANNDFSLRDICYTANTTRMTFAHRLACWVTSKEELQNYLAQYSAGERNRTLSYEKTTKNIDKVAWLFTGQGSQYSGMGKDLYEKNRAFQQAIDECEVIFQRETSESLRDIVFSDNTAIHETKYTQPALFAIEYALAKVWLSTGVTPQAVMGHSIGEFAAVCVAGVMSLEDTLKLVIARGRLMSALPKNGTMAVIFSDATTVAAQVENYENVAIAAKNGPQNTVISGEKEAIDALCTHFTEQKVRVEPLTVSHAFHSPLMQPMIAKFKEIAKKITYQAPQLAVVANVTANFADENTYNADYWCEHILQAVCFHESITRLHKQGYSTYAEIGPAPVLLGMARRCFPAKAKVNLLPSLRKGKDEHAQLLKSVADIYTKGYAIDWKKIYEEKGHICPLPTYAFQRKRYWLDLQPAAGSSVGGINHPFLQQQFYSVSGQQLFEGEISLGKQKFLAGHKVFSREVFPAAGFVELLMKVGKLVYNEEPFCIDDLIVGEPLVLRDKHIVQIALNANANGYDFEVFSRTDEDWQQHAFGKITQDRDASVKVQEWSDGEVLTSDVYYEELNKLGLQYSDAFQGIKTLEVRDERVRGHIALQKSHTYEVHPALLDSCLQTIAASLYKGDSNHNVYVPVRFKKITLYRNAVQECQVQMQLKSQSPTMVSAQFVLYDSEGVIAQIDSVEFHRVSRESLQRESYQHMLYKSVWRKEIVADTQQVAGDWLLFAPGENDVTQQLVDKVRCVAYVGEKSEKRNEILYVADNEQQIAQLWEQLPEEIENVVYVGNNNGTIRPLVHLLQTKKRKLQKVCVVTTDSVKVIAGDQVNGVHDATLWGMMKTLAVEQRDVDYCCIDIDATCDAELWWKILTQKKSELRWAMRGEDSYIERLEKYHSGHGQQLTLPVAENYHLTMDAQGVIDHLQVREKQRSSLGEHEVEIEVKAAGLNFRDVMNVLGLYPGDAGKLGGECAGIVTNIGSAVKNFAIGERVCGIASGCFSKYVVAHELLICKIPQHIEFAAAATIPITFLTAHYAFDRVAKLQRGEKVLIHAAAGGVGLAAIQLAKNIGAEIFATAGSDEKRDVLREWQVSHIMNSRSLDFAQQISDEQHNIDVVLNSLAGEYIPKSMSLLSNNGRFVEIGKVEIWDNDKVNALRSDVSYTAFDLAEMCSDTPHLVQEMLQELMVLFAAKKLQPLRHTNFSIQNAKNAFRYMAQAKHIGKVVITQQQSAWNISTEGSYVISGGLGGLGLKTAQWLESEGATSIVLLSRSAPNEQQQAILNNFSANIKHMSCDLSDSEQVKTVCAQITPPITGIFHSAGVLDDALFPQLTAPRFSKVFAPKIQGAWNLHQATASYDLSCFVMYSSITSLLGSPAQSNYTAANAFLDSLAHYRVSRGLKATVINWGPWSEVGMATRSDARQRRAFGIKDVSPVAGMNIMHSLLAQDASQAAVVDIDWRKYIKQFPQQIPQYLESVTRGLQQKRVEGATSEFAKSLENIPLSERRSHVVEFLSGEVAKVLGLDANEVEREQALQEMGLDSLMAVELKNAVETAIGSELPTTLLFDYPNIEAMADYLVTDIFAWQEEQQVVVARQSVENEPIAIIGLSCRFPGANNIEEFWQLLVEGKDAISEVPESRWDLEEYYDPDPDAPGKMYTKFGGFISDAAQFDAEFFGIAPREASSMDPQQRLILEVSWEALENAGETNLQDSRTGVFMGISTRDYAELFTQHSDPTKIHAYLGTGNAFSAASGRLSYILGLQGPSMSVDTACSSSLVATHLACQSLRSGESNLAIVGGVNLMLSPATTINFSKARMMSADGRCKTFDDSANGYVRGEGCGVVVLKRLSQAISDGNKIYALIKGSAVNQDGHSGGLTAPNGPAQEKVIREALHEAQVAAKDVCYIEAHGTGTSLGDPIELQALGKVLSEERQEPFVVGSLKTNIGHLEAAAGVAGLIKTALALHHSKIPAHLHFTKPSSFIPWKNIPVEVATNMRDWPQQRKKIAGVSSFGFTGTNSHVILEEAPQFVPQTTEKSLDILTISARNAKALQENAYRWLNYIQCSEDDLSDICYTANVGREHQNHRLCVTAKDHSSLCENLQLFLETGKARNVWSGNSNKSIDKLAWLFTGQGSQAQKMGAELYKQEPIFREAWDECVSYLDKELPVSLHQVVFGEDDPHLIHNTQYTQPALFAIEYALAKLWLSWGVTPQAVTGHSIGEFAAACIAGVFSVAEAAKLVTARGKLMAALPQNGKMAVIFTSAEQVTADLDHPQVAIAAINGPKLTVISGDGDGVTALCEKYTKQDVRVEMLTVSHAFHSPLMKPMIDDFRKVAETIHYQTPQIAFVSNLTGEFVHEFSADYWCKHILEAVRFYDGMRFLQKQKYQNFIEIGPAPVLLGMGRRCLPKSKGLWLPSLRNNQPQQMLKSFAQLYTNNYNPQWQQIYRGGNIVHAPTYAFQRKRYWLDVSASRHVVTSSQGLHPLLGERLQSPLISGHVFNCQVSLSGQHKFFRDHKVYEMIILPASAYLETVIAAAHEVVSEDAWRLSGISLQEPLVFEKGKDYGLQTVLQSNEKGFDVKIYSQDGDWKEHLRANIEHVTQPIPAQELPHLQKTRSVDMTDSYQQLTQLGLDYGPMFRGVTQIDACENGFVGEVHLPSDQSHDYYLHPALLDACFHVFAAGIAEEDRHNVYIPLSIDAITFYERATKKVISHVVPQPSSSNDMFAANIGIYSEEGRCIALLEGFRVRRVSRAVVHGVWERQFYDWWFVHTWQKRPGESSKAEITAHDWFVIGNEEPMAQKLTALLQETQAKVSAVTNVTELEKNEVWKQSQLRKIVFVAPQCKLEEQNIFVLQLLQQMRKDKGKCQLNIVTQNSVRVEDENNSIFSMSLNGFAKVISLEHPEWKCATIDVDPQEVNHLQNIVDECLREEHEQVAYRDDERYVARVVPYETYIKQQNLLHIPDSAYRLDMSKKGQLKNLTYVAGERYAPEQGQVEIEVIATGLNFRDVMNALDLYPGDAGHLGGECSGRIVAIGEGVNEFSVGDKVMAIAPASFGKYVTTAAYLAVKKPQNVSFSAGATIPITFLTVYYGLWKLANLQAGERILIHSAAGGVGLAAIQFAQHVGAEIFATAGSERKRQFLRDLGVKHVMDSRSLDFAAQIKASTGERKIDVVLNSLAGDYIRRSMELLAPQGRFVEIGKMEILDDAQVKAVYDDIHYYNFDLAEMATNDPQIMREMYTRLEQDFTKKYFRGLPHKVFSKEKTVHAFRYMARAKHIGKIVVSGRSEREFALQSDATYIVTGGLGGLGQLLMKWLVDNGAKNIALFSRRSPGEEQQQDIARCGEESGAHITCFAVDVCDQDSLRDTIAKINDTLPQIRGVIHAAGVIDDGFINQQDEERFYKVLRPKMRGAWYLHELTQNYDLDFFVLFSSIASFMGSPGQANYAAGNAFLDGLAHYRHSRGLPATSINWGPWGEAGMAAAAEKSGKGIWQKRGIESLKSQQGLKILELLISKGHAQIGVIANNKQKFMEQLAAHQQMRWMDALVAQAKKQFATKTVAAPKAEILDKLRKVNSNKERHEMLVNYIRDEIAKVLELESGEDVAPDMGFFDLGMDSLTAMEFKNILENNLGYTLATSLVFDYPTIESLTSYLIADIFGETEDNVATETAVETTMTTPITVEEEQQDFDDLSEEELMDLLENELREIREGNNDDRA</sequence>
<keyword evidence="2" id="KW-0597">Phosphoprotein</keyword>
<evidence type="ECO:0000259" key="12">
    <source>
        <dbReference type="PROSITE" id="PS52019"/>
    </source>
</evidence>
<dbReference type="SUPFAM" id="SSF50129">
    <property type="entry name" value="GroES-like"/>
    <property type="match status" value="3"/>
</dbReference>
<dbReference type="FunFam" id="3.40.47.10:FF:000019">
    <property type="entry name" value="Polyketide synthase type I"/>
    <property type="match status" value="3"/>
</dbReference>
<organism evidence="13 14">
    <name type="scientific">Uabimicrobium amorphum</name>
    <dbReference type="NCBI Taxonomy" id="2596890"/>
    <lineage>
        <taxon>Bacteria</taxon>
        <taxon>Pseudomonadati</taxon>
        <taxon>Planctomycetota</taxon>
        <taxon>Candidatus Uabimicrobiia</taxon>
        <taxon>Candidatus Uabimicrobiales</taxon>
        <taxon>Candidatus Uabimicrobiaceae</taxon>
        <taxon>Candidatus Uabimicrobium</taxon>
    </lineage>
</organism>
<accession>A0A5S9ISJ0</accession>
<dbReference type="SMART" id="SM00829">
    <property type="entry name" value="PKS_ER"/>
    <property type="match status" value="3"/>
</dbReference>
<feature type="domain" description="PKS/mFAS DH" evidence="12">
    <location>
        <begin position="2961"/>
        <end position="3226"/>
    </location>
</feature>
<feature type="active site" description="Proton donor; for dehydratase activity" evidence="8">
    <location>
        <position position="1082"/>
    </location>
</feature>
<dbReference type="SMART" id="SM00823">
    <property type="entry name" value="PKS_PP"/>
    <property type="match status" value="3"/>
</dbReference>
<dbReference type="GO" id="GO:0006633">
    <property type="term" value="P:fatty acid biosynthetic process"/>
    <property type="evidence" value="ECO:0007669"/>
    <property type="project" value="InterPro"/>
</dbReference>
<dbReference type="InterPro" id="IPR020806">
    <property type="entry name" value="PKS_PP-bd"/>
</dbReference>
<dbReference type="InterPro" id="IPR049900">
    <property type="entry name" value="PKS_mFAS_DH"/>
</dbReference>
<dbReference type="Pfam" id="PF16197">
    <property type="entry name" value="KAsynt_C_assoc"/>
    <property type="match status" value="1"/>
</dbReference>
<dbReference type="Pfam" id="PF02801">
    <property type="entry name" value="Ketoacyl-synt_C"/>
    <property type="match status" value="3"/>
</dbReference>
<feature type="active site" description="Proton acceptor; for dehydratase activity" evidence="8">
    <location>
        <position position="924"/>
    </location>
</feature>
<dbReference type="InterPro" id="IPR001227">
    <property type="entry name" value="Ac_transferase_dom_sf"/>
</dbReference>
<dbReference type="Gene3D" id="3.10.129.110">
    <property type="entry name" value="Polyketide synthase dehydratase"/>
    <property type="match status" value="3"/>
</dbReference>
<feature type="region of interest" description="C-terminal hotdog fold" evidence="8">
    <location>
        <begin position="1026"/>
        <end position="1163"/>
    </location>
</feature>
<dbReference type="SMART" id="SM00822">
    <property type="entry name" value="PKS_KR"/>
    <property type="match status" value="3"/>
</dbReference>
<evidence type="ECO:0000313" key="13">
    <source>
        <dbReference type="EMBL" id="BBM86751.1"/>
    </source>
</evidence>
<dbReference type="Gene3D" id="3.40.50.720">
    <property type="entry name" value="NAD(P)-binding Rossmann-like Domain"/>
    <property type="match status" value="9"/>
</dbReference>
<dbReference type="Proteomes" id="UP000326354">
    <property type="component" value="Chromosome"/>
</dbReference>
<dbReference type="InterPro" id="IPR014031">
    <property type="entry name" value="Ketoacyl_synth_C"/>
</dbReference>
<feature type="domain" description="Carrier" evidence="10">
    <location>
        <begin position="6090"/>
        <end position="6165"/>
    </location>
</feature>
<dbReference type="SMART" id="SM01294">
    <property type="entry name" value="PKS_PP_betabranch"/>
    <property type="match status" value="3"/>
</dbReference>
<dbReference type="InterPro" id="IPR013154">
    <property type="entry name" value="ADH-like_N"/>
</dbReference>
<feature type="domain" description="Carrier" evidence="10">
    <location>
        <begin position="1980"/>
        <end position="2057"/>
    </location>
</feature>
<dbReference type="PROSITE" id="PS52004">
    <property type="entry name" value="KS3_2"/>
    <property type="match status" value="3"/>
</dbReference>
<proteinExistence type="predicted"/>
<feature type="domain" description="PKS/mFAS DH" evidence="12">
    <location>
        <begin position="4996"/>
        <end position="5269"/>
    </location>
</feature>
<dbReference type="GO" id="GO:0031177">
    <property type="term" value="F:phosphopantetheine binding"/>
    <property type="evidence" value="ECO:0007669"/>
    <property type="project" value="InterPro"/>
</dbReference>
<dbReference type="Gene3D" id="3.40.366.10">
    <property type="entry name" value="Malonyl-Coenzyme A Acyl Carrier Protein, domain 2"/>
    <property type="match status" value="3"/>
</dbReference>
<dbReference type="SUPFAM" id="SSF55048">
    <property type="entry name" value="Probable ACP-binding domain of malonyl-CoA ACP transacylase"/>
    <property type="match status" value="3"/>
</dbReference>
<dbReference type="Pfam" id="PF13602">
    <property type="entry name" value="ADH_zinc_N_2"/>
    <property type="match status" value="2"/>
</dbReference>
<dbReference type="FunFam" id="3.40.50.720:FF:000209">
    <property type="entry name" value="Polyketide synthase Pks12"/>
    <property type="match status" value="3"/>
</dbReference>
<dbReference type="InterPro" id="IPR013968">
    <property type="entry name" value="PKS_KR"/>
</dbReference>
<dbReference type="Pfam" id="PF00107">
    <property type="entry name" value="ADH_zinc_N"/>
    <property type="match status" value="1"/>
</dbReference>
<dbReference type="Pfam" id="PF14765">
    <property type="entry name" value="PS-DH"/>
    <property type="match status" value="3"/>
</dbReference>
<gene>
    <name evidence="13" type="ORF">UABAM_05138</name>
</gene>
<dbReference type="InterPro" id="IPR016035">
    <property type="entry name" value="Acyl_Trfase/lysoPLipase"/>
</dbReference>
<evidence type="ECO:0000256" key="2">
    <source>
        <dbReference type="ARBA" id="ARBA00022553"/>
    </source>
</evidence>
<feature type="active site" description="Proton donor; for dehydratase activity" evidence="8">
    <location>
        <position position="5186"/>
    </location>
</feature>
<dbReference type="InterPro" id="IPR002364">
    <property type="entry name" value="Quin_OxRdtase/zeta-crystal_CS"/>
</dbReference>
<dbReference type="InterPro" id="IPR032821">
    <property type="entry name" value="PKS_assoc"/>
</dbReference>
<keyword evidence="5" id="KW-0511">Multifunctional enzyme</keyword>
<dbReference type="InterPro" id="IPR016039">
    <property type="entry name" value="Thiolase-like"/>
</dbReference>
<dbReference type="InterPro" id="IPR050091">
    <property type="entry name" value="PKS_NRPS_Biosynth_Enz"/>
</dbReference>
<dbReference type="PROSITE" id="PS01162">
    <property type="entry name" value="QOR_ZETA_CRYSTAL"/>
    <property type="match status" value="1"/>
</dbReference>
<dbReference type="InterPro" id="IPR016036">
    <property type="entry name" value="Malonyl_transacylase_ACP-bd"/>
</dbReference>
<evidence type="ECO:0000259" key="11">
    <source>
        <dbReference type="PROSITE" id="PS52004"/>
    </source>
</evidence>
<dbReference type="Gene3D" id="3.40.47.10">
    <property type="match status" value="3"/>
</dbReference>
<feature type="active site" description="Proton acceptor; for dehydratase activity" evidence="8">
    <location>
        <position position="5029"/>
    </location>
</feature>
<evidence type="ECO:0000256" key="5">
    <source>
        <dbReference type="ARBA" id="ARBA00023268"/>
    </source>
</evidence>
<dbReference type="Pfam" id="PF08659">
    <property type="entry name" value="KR"/>
    <property type="match status" value="3"/>
</dbReference>
<feature type="region of interest" description="N-terminal hotdog fold" evidence="8">
    <location>
        <begin position="4996"/>
        <end position="5117"/>
    </location>
</feature>
<evidence type="ECO:0000256" key="8">
    <source>
        <dbReference type="PROSITE-ProRule" id="PRU01363"/>
    </source>
</evidence>
<evidence type="ECO:0000256" key="1">
    <source>
        <dbReference type="ARBA" id="ARBA00022450"/>
    </source>
</evidence>
<dbReference type="KEGG" id="uam:UABAM_05138"/>
<dbReference type="InterPro" id="IPR020843">
    <property type="entry name" value="ER"/>
</dbReference>
<feature type="active site" description="Proton acceptor; for dehydratase activity" evidence="8">
    <location>
        <position position="2992"/>
    </location>
</feature>
<evidence type="ECO:0000259" key="10">
    <source>
        <dbReference type="PROSITE" id="PS50075"/>
    </source>
</evidence>
<feature type="coiled-coil region" evidence="9">
    <location>
        <begin position="694"/>
        <end position="721"/>
    </location>
</feature>
<dbReference type="PROSITE" id="PS52019">
    <property type="entry name" value="PKS_MFAS_DH"/>
    <property type="match status" value="3"/>
</dbReference>
<dbReference type="GO" id="GO:0004315">
    <property type="term" value="F:3-oxoacyl-[acyl-carrier-protein] synthase activity"/>
    <property type="evidence" value="ECO:0007669"/>
    <property type="project" value="InterPro"/>
</dbReference>
<dbReference type="InterPro" id="IPR020807">
    <property type="entry name" value="PKS_DH"/>
</dbReference>
<dbReference type="InterPro" id="IPR020841">
    <property type="entry name" value="PKS_Beta-ketoAc_synthase_dom"/>
</dbReference>
<dbReference type="Pfam" id="PF22621">
    <property type="entry name" value="CurL-like_PKS_C"/>
    <property type="match status" value="2"/>
</dbReference>
<dbReference type="CDD" id="cd08955">
    <property type="entry name" value="KR_2_FAS_SDR_x"/>
    <property type="match status" value="3"/>
</dbReference>
<name>A0A5S9ISJ0_UABAM</name>
<keyword evidence="6" id="KW-0012">Acyltransferase</keyword>
<dbReference type="GO" id="GO:0004312">
    <property type="term" value="F:fatty acid synthase activity"/>
    <property type="evidence" value="ECO:0007669"/>
    <property type="project" value="TreeGrafter"/>
</dbReference>
<dbReference type="GO" id="GO:0071770">
    <property type="term" value="P:DIM/DIP cell wall layer assembly"/>
    <property type="evidence" value="ECO:0007669"/>
    <property type="project" value="TreeGrafter"/>
</dbReference>
<evidence type="ECO:0000256" key="3">
    <source>
        <dbReference type="ARBA" id="ARBA00022679"/>
    </source>
</evidence>
<dbReference type="SUPFAM" id="SSF51735">
    <property type="entry name" value="NAD(P)-binding Rossmann-fold domains"/>
    <property type="match status" value="9"/>
</dbReference>
<dbReference type="Gene3D" id="3.30.70.3290">
    <property type="match status" value="3"/>
</dbReference>
<dbReference type="InterPro" id="IPR014030">
    <property type="entry name" value="Ketoacyl_synth_N"/>
</dbReference>
<evidence type="ECO:0000256" key="7">
    <source>
        <dbReference type="ARBA" id="ARBA00054155"/>
    </source>
</evidence>
<dbReference type="EMBL" id="AP019860">
    <property type="protein sequence ID" value="BBM86751.1"/>
    <property type="molecule type" value="Genomic_DNA"/>
</dbReference>
<feature type="domain" description="Ketosynthase family 3 (KS3)" evidence="11">
    <location>
        <begin position="4121"/>
        <end position="4542"/>
    </location>
</feature>
<dbReference type="SMART" id="SM00826">
    <property type="entry name" value="PKS_DH"/>
    <property type="match status" value="3"/>
</dbReference>
<feature type="region of interest" description="C-terminal hotdog fold" evidence="8">
    <location>
        <begin position="5128"/>
        <end position="5269"/>
    </location>
</feature>
<dbReference type="PANTHER" id="PTHR43775">
    <property type="entry name" value="FATTY ACID SYNTHASE"/>
    <property type="match status" value="1"/>
</dbReference>
<dbReference type="Pfam" id="PF00550">
    <property type="entry name" value="PP-binding"/>
    <property type="match status" value="3"/>
</dbReference>
<dbReference type="InterPro" id="IPR036291">
    <property type="entry name" value="NAD(P)-bd_dom_sf"/>
</dbReference>
<dbReference type="Pfam" id="PF00109">
    <property type="entry name" value="ketoacyl-synt"/>
    <property type="match status" value="3"/>
</dbReference>
<dbReference type="GO" id="GO:0005886">
    <property type="term" value="C:plasma membrane"/>
    <property type="evidence" value="ECO:0007669"/>
    <property type="project" value="TreeGrafter"/>
</dbReference>
<feature type="region of interest" description="N-terminal hotdog fold" evidence="8">
    <location>
        <begin position="893"/>
        <end position="1016"/>
    </location>
</feature>
<dbReference type="GO" id="GO:0005737">
    <property type="term" value="C:cytoplasm"/>
    <property type="evidence" value="ECO:0007669"/>
    <property type="project" value="TreeGrafter"/>
</dbReference>
<keyword evidence="1" id="KW-0596">Phosphopantetheine</keyword>
<dbReference type="FunFam" id="3.40.366.10:FF:000002">
    <property type="entry name" value="Probable polyketide synthase 2"/>
    <property type="match status" value="3"/>
</dbReference>
<dbReference type="PANTHER" id="PTHR43775:SF37">
    <property type="entry name" value="SI:DKEY-61P9.11"/>
    <property type="match status" value="1"/>
</dbReference>
<dbReference type="InterPro" id="IPR014043">
    <property type="entry name" value="Acyl_transferase_dom"/>
</dbReference>
<feature type="active site" description="Proton donor; for dehydratase activity" evidence="8">
    <location>
        <position position="3144"/>
    </location>
</feature>
<dbReference type="InterPro" id="IPR036736">
    <property type="entry name" value="ACP-like_sf"/>
</dbReference>
<dbReference type="Gene3D" id="3.90.180.10">
    <property type="entry name" value="Medium-chain alcohol dehydrogenases, catalytic domain"/>
    <property type="match status" value="3"/>
</dbReference>
<dbReference type="Gene3D" id="1.10.1200.10">
    <property type="entry name" value="ACP-like"/>
    <property type="match status" value="3"/>
</dbReference>
<feature type="domain" description="PKS/mFAS DH" evidence="12">
    <location>
        <begin position="893"/>
        <end position="1163"/>
    </location>
</feature>
<feature type="domain" description="Carrier" evidence="10">
    <location>
        <begin position="4026"/>
        <end position="4103"/>
    </location>
</feature>
<dbReference type="InterPro" id="IPR013149">
    <property type="entry name" value="ADH-like_C"/>
</dbReference>
<feature type="domain" description="Ketosynthase family 3 (KS3)" evidence="11">
    <location>
        <begin position="2079"/>
        <end position="2502"/>
    </location>
</feature>
<dbReference type="InterPro" id="IPR057326">
    <property type="entry name" value="KR_dom"/>
</dbReference>
<evidence type="ECO:0000256" key="4">
    <source>
        <dbReference type="ARBA" id="ARBA00022857"/>
    </source>
</evidence>
<dbReference type="InterPro" id="IPR011032">
    <property type="entry name" value="GroES-like_sf"/>
</dbReference>
<evidence type="ECO:0000256" key="9">
    <source>
        <dbReference type="SAM" id="Coils"/>
    </source>
</evidence>
<dbReference type="GO" id="GO:0016491">
    <property type="term" value="F:oxidoreductase activity"/>
    <property type="evidence" value="ECO:0007669"/>
    <property type="project" value="InterPro"/>
</dbReference>
<dbReference type="GO" id="GO:0008270">
    <property type="term" value="F:zinc ion binding"/>
    <property type="evidence" value="ECO:0007669"/>
    <property type="project" value="InterPro"/>
</dbReference>
<evidence type="ECO:0000256" key="6">
    <source>
        <dbReference type="ARBA" id="ARBA00023315"/>
    </source>
</evidence>